<name>A0A6A6F7P8_9PEZI</name>
<organism evidence="2 3">
    <name type="scientific">Cercospora zeae-maydis SCOH1-5</name>
    <dbReference type="NCBI Taxonomy" id="717836"/>
    <lineage>
        <taxon>Eukaryota</taxon>
        <taxon>Fungi</taxon>
        <taxon>Dikarya</taxon>
        <taxon>Ascomycota</taxon>
        <taxon>Pezizomycotina</taxon>
        <taxon>Dothideomycetes</taxon>
        <taxon>Dothideomycetidae</taxon>
        <taxon>Mycosphaerellales</taxon>
        <taxon>Mycosphaerellaceae</taxon>
        <taxon>Cercospora</taxon>
    </lineage>
</organism>
<protein>
    <submittedName>
        <fullName evidence="2">Uncharacterized protein</fullName>
    </submittedName>
</protein>
<gene>
    <name evidence="2" type="ORF">CERZMDRAFT_100268</name>
</gene>
<evidence type="ECO:0000313" key="2">
    <source>
        <dbReference type="EMBL" id="KAF2209474.1"/>
    </source>
</evidence>
<keyword evidence="3" id="KW-1185">Reference proteome</keyword>
<dbReference type="EMBL" id="ML992686">
    <property type="protein sequence ID" value="KAF2209474.1"/>
    <property type="molecule type" value="Genomic_DNA"/>
</dbReference>
<feature type="signal peptide" evidence="1">
    <location>
        <begin position="1"/>
        <end position="23"/>
    </location>
</feature>
<evidence type="ECO:0000313" key="3">
    <source>
        <dbReference type="Proteomes" id="UP000799539"/>
    </source>
</evidence>
<accession>A0A6A6F7P8</accession>
<reference evidence="2" key="1">
    <citation type="journal article" date="2020" name="Stud. Mycol.">
        <title>101 Dothideomycetes genomes: a test case for predicting lifestyles and emergence of pathogens.</title>
        <authorList>
            <person name="Haridas S."/>
            <person name="Albert R."/>
            <person name="Binder M."/>
            <person name="Bloem J."/>
            <person name="Labutti K."/>
            <person name="Salamov A."/>
            <person name="Andreopoulos B."/>
            <person name="Baker S."/>
            <person name="Barry K."/>
            <person name="Bills G."/>
            <person name="Bluhm B."/>
            <person name="Cannon C."/>
            <person name="Castanera R."/>
            <person name="Culley D."/>
            <person name="Daum C."/>
            <person name="Ezra D."/>
            <person name="Gonzalez J."/>
            <person name="Henrissat B."/>
            <person name="Kuo A."/>
            <person name="Liang C."/>
            <person name="Lipzen A."/>
            <person name="Lutzoni F."/>
            <person name="Magnuson J."/>
            <person name="Mondo S."/>
            <person name="Nolan M."/>
            <person name="Ohm R."/>
            <person name="Pangilinan J."/>
            <person name="Park H.-J."/>
            <person name="Ramirez L."/>
            <person name="Alfaro M."/>
            <person name="Sun H."/>
            <person name="Tritt A."/>
            <person name="Yoshinaga Y."/>
            <person name="Zwiers L.-H."/>
            <person name="Turgeon B."/>
            <person name="Goodwin S."/>
            <person name="Spatafora J."/>
            <person name="Crous P."/>
            <person name="Grigoriev I."/>
        </authorList>
    </citation>
    <scope>NUCLEOTIDE SEQUENCE</scope>
    <source>
        <strain evidence="2">SCOH1-5</strain>
    </source>
</reference>
<proteinExistence type="predicted"/>
<keyword evidence="1" id="KW-0732">Signal</keyword>
<dbReference type="Proteomes" id="UP000799539">
    <property type="component" value="Unassembled WGS sequence"/>
</dbReference>
<evidence type="ECO:0000256" key="1">
    <source>
        <dbReference type="SAM" id="SignalP"/>
    </source>
</evidence>
<dbReference type="AlphaFoldDB" id="A0A6A6F7P8"/>
<sequence length="242" mass="25576">MHPRHTLAAALAALATTASPASAQTWESDMATDPMREPISASLMNITFSGAEAKNCGINETAPNTLSIAIRTIPQNRVCFDMGNTFSDPTSTYSMRGLDCKDNTICGVNYTITSSASDFSSSVQYTQIGYTQISNPFAGGDNSVQRTIGGRLELQVYNAANCKENDGVRSREWDCLDGDAQCSAMPFPVQSFSIAMTNPKDVGQSNCSVARVSGAERTLGRSGGGGEAVVLAGLLLVLGYLM</sequence>
<dbReference type="OrthoDB" id="3878372at2759"/>
<feature type="chain" id="PRO_5025510078" evidence="1">
    <location>
        <begin position="24"/>
        <end position="242"/>
    </location>
</feature>